<evidence type="ECO:0000259" key="2">
    <source>
        <dbReference type="Pfam" id="PF10536"/>
    </source>
</evidence>
<dbReference type="InterPro" id="IPR019557">
    <property type="entry name" value="AminoTfrase-like_pln_mobile"/>
</dbReference>
<dbReference type="Proteomes" id="UP000288805">
    <property type="component" value="Unassembled WGS sequence"/>
</dbReference>
<proteinExistence type="predicted"/>
<dbReference type="EMBL" id="QGNW01001448">
    <property type="protein sequence ID" value="RVW40991.1"/>
    <property type="molecule type" value="Genomic_DNA"/>
</dbReference>
<accession>A0A438DZQ3</accession>
<sequence>MSLWKWPYRDLNPGCHELALQDGLMVGNFSTRFSLPSFVRRVEKLTDDQRNAIKKMGFGHLLEMPIQTLNKNLLVELMERWSCEKHAFILLPGEITITLMDVALILGLRVMGDSVVLKEDEPFSDLEKEYGATISNRKIMVSSIENKLESIGEIANDDFARAFLLFTFGTFLFPNANGKVDSRYLSVLKDLDNVHQLAWGAAVLEDIIKWLSKKREMNVQYVGSCLIFLQVLTTSVCYQITWELQLTSEELEIDIIKELRAAQNDRTDVSKPEYPSSIMLTVDDDNLRIRSHLMDKQAVENGSEREIVREGHRIQENNLEHLRAPENVVEVLTDATGCPSASCCVSEEPKEQMQHPSTSKNSSMNFAISVEDDLRRRYQLLEEQNMKLMEEIDKLRRENNILRDQLLSSQQLEGQIVDLNKEVNDLRRDNELLSFSSNNLVSRLERLLLDEDVNARGEM</sequence>
<comment type="caution">
    <text evidence="3">The sequence shown here is derived from an EMBL/GenBank/DDBJ whole genome shotgun (WGS) entry which is preliminary data.</text>
</comment>
<gene>
    <name evidence="3" type="primary">MAIL1_3</name>
    <name evidence="3" type="ORF">CK203_076975</name>
</gene>
<dbReference type="PANTHER" id="PTHR34835">
    <property type="entry name" value="OS07G0283600 PROTEIN-RELATED"/>
    <property type="match status" value="1"/>
</dbReference>
<dbReference type="AlphaFoldDB" id="A0A438DZQ3"/>
<dbReference type="Pfam" id="PF10536">
    <property type="entry name" value="PMD"/>
    <property type="match status" value="1"/>
</dbReference>
<organism evidence="3 4">
    <name type="scientific">Vitis vinifera</name>
    <name type="common">Grape</name>
    <dbReference type="NCBI Taxonomy" id="29760"/>
    <lineage>
        <taxon>Eukaryota</taxon>
        <taxon>Viridiplantae</taxon>
        <taxon>Streptophyta</taxon>
        <taxon>Embryophyta</taxon>
        <taxon>Tracheophyta</taxon>
        <taxon>Spermatophyta</taxon>
        <taxon>Magnoliopsida</taxon>
        <taxon>eudicotyledons</taxon>
        <taxon>Gunneridae</taxon>
        <taxon>Pentapetalae</taxon>
        <taxon>rosids</taxon>
        <taxon>Vitales</taxon>
        <taxon>Vitaceae</taxon>
        <taxon>Viteae</taxon>
        <taxon>Vitis</taxon>
    </lineage>
</organism>
<evidence type="ECO:0000313" key="3">
    <source>
        <dbReference type="EMBL" id="RVW40991.1"/>
    </source>
</evidence>
<evidence type="ECO:0000256" key="1">
    <source>
        <dbReference type="SAM" id="Coils"/>
    </source>
</evidence>
<name>A0A438DZQ3_VITVI</name>
<protein>
    <submittedName>
        <fullName evidence="3">Protein MAIN-like 1</fullName>
    </submittedName>
</protein>
<reference evidence="3 4" key="1">
    <citation type="journal article" date="2018" name="PLoS Genet.">
        <title>Population sequencing reveals clonal diversity and ancestral inbreeding in the grapevine cultivar Chardonnay.</title>
        <authorList>
            <person name="Roach M.J."/>
            <person name="Johnson D.L."/>
            <person name="Bohlmann J."/>
            <person name="van Vuuren H.J."/>
            <person name="Jones S.J."/>
            <person name="Pretorius I.S."/>
            <person name="Schmidt S.A."/>
            <person name="Borneman A.R."/>
        </authorList>
    </citation>
    <scope>NUCLEOTIDE SEQUENCE [LARGE SCALE GENOMIC DNA]</scope>
    <source>
        <strain evidence="4">cv. Chardonnay</strain>
        <tissue evidence="3">Leaf</tissue>
    </source>
</reference>
<feature type="coiled-coil region" evidence="1">
    <location>
        <begin position="371"/>
        <end position="429"/>
    </location>
</feature>
<feature type="domain" description="Aminotransferase-like plant mobile" evidence="2">
    <location>
        <begin position="57"/>
        <end position="231"/>
    </location>
</feature>
<keyword evidence="1" id="KW-0175">Coiled coil</keyword>
<dbReference type="PANTHER" id="PTHR34835:SF14">
    <property type="entry name" value="SERINE_THREONINE-PROTEIN PHOSPHATASE 7 LONG FORM HOMOLOG ISOFORM X1"/>
    <property type="match status" value="1"/>
</dbReference>
<evidence type="ECO:0000313" key="4">
    <source>
        <dbReference type="Proteomes" id="UP000288805"/>
    </source>
</evidence>